<name>A0A919SI47_9ACTN</name>
<dbReference type="Proteomes" id="UP000681340">
    <property type="component" value="Unassembled WGS sequence"/>
</dbReference>
<keyword evidence="2" id="KW-1185">Reference proteome</keyword>
<accession>A0A919SI47</accession>
<dbReference type="PROSITE" id="PS51257">
    <property type="entry name" value="PROKAR_LIPOPROTEIN"/>
    <property type="match status" value="1"/>
</dbReference>
<evidence type="ECO:0000313" key="2">
    <source>
        <dbReference type="Proteomes" id="UP000681340"/>
    </source>
</evidence>
<organism evidence="1 2">
    <name type="scientific">Actinoplanes auranticolor</name>
    <dbReference type="NCBI Taxonomy" id="47988"/>
    <lineage>
        <taxon>Bacteria</taxon>
        <taxon>Bacillati</taxon>
        <taxon>Actinomycetota</taxon>
        <taxon>Actinomycetes</taxon>
        <taxon>Micromonosporales</taxon>
        <taxon>Micromonosporaceae</taxon>
        <taxon>Actinoplanes</taxon>
    </lineage>
</organism>
<protein>
    <submittedName>
        <fullName evidence="1">Uncharacterized protein</fullName>
    </submittedName>
</protein>
<dbReference type="RefSeq" id="WP_212990819.1">
    <property type="nucleotide sequence ID" value="NZ_BAABEA010000025.1"/>
</dbReference>
<gene>
    <name evidence="1" type="ORF">Aau02nite_48490</name>
</gene>
<sequence length="147" mass="15940">MLQGRLKRLAAPAIVLLIFAVAACTSPGRWHGTEPTAPAPSTSAPATVRTIADSAIGDRLTVTAVLATIISERSFVVQDVDLPDRGLLALGPLPENTSPTDLLTMRGVIATFDFDRLAWTYGLEPDSRYEKFLDRKILIAHDVRSWA</sequence>
<reference evidence="1" key="1">
    <citation type="submission" date="2021-03" db="EMBL/GenBank/DDBJ databases">
        <title>Whole genome shotgun sequence of Actinoplanes auranticolor NBRC 12245.</title>
        <authorList>
            <person name="Komaki H."/>
            <person name="Tamura T."/>
        </authorList>
    </citation>
    <scope>NUCLEOTIDE SEQUENCE</scope>
    <source>
        <strain evidence="1">NBRC 12245</strain>
    </source>
</reference>
<dbReference type="EMBL" id="BOQL01000038">
    <property type="protein sequence ID" value="GIM71942.1"/>
    <property type="molecule type" value="Genomic_DNA"/>
</dbReference>
<comment type="caution">
    <text evidence="1">The sequence shown here is derived from an EMBL/GenBank/DDBJ whole genome shotgun (WGS) entry which is preliminary data.</text>
</comment>
<dbReference type="AlphaFoldDB" id="A0A919SI47"/>
<proteinExistence type="predicted"/>
<evidence type="ECO:0000313" key="1">
    <source>
        <dbReference type="EMBL" id="GIM71942.1"/>
    </source>
</evidence>